<comment type="caution">
    <text evidence="2">The sequence shown here is derived from an EMBL/GenBank/DDBJ whole genome shotgun (WGS) entry which is preliminary data.</text>
</comment>
<dbReference type="Gene3D" id="3.30.1330.40">
    <property type="entry name" value="RutC-like"/>
    <property type="match status" value="1"/>
</dbReference>
<evidence type="ECO:0000313" key="2">
    <source>
        <dbReference type="EMBL" id="KLI02271.1"/>
    </source>
</evidence>
<evidence type="ECO:0000313" key="3">
    <source>
        <dbReference type="Proteomes" id="UP000035553"/>
    </source>
</evidence>
<dbReference type="GO" id="GO:0005829">
    <property type="term" value="C:cytosol"/>
    <property type="evidence" value="ECO:0007669"/>
    <property type="project" value="TreeGrafter"/>
</dbReference>
<dbReference type="FunFam" id="3.30.1330.40:FF:000001">
    <property type="entry name" value="L-PSP family endoribonuclease"/>
    <property type="match status" value="1"/>
</dbReference>
<dbReference type="Proteomes" id="UP000035553">
    <property type="component" value="Unassembled WGS sequence"/>
</dbReference>
<dbReference type="SUPFAM" id="SSF55298">
    <property type="entry name" value="YjgF-like"/>
    <property type="match status" value="1"/>
</dbReference>
<dbReference type="NCBIfam" id="TIGR00004">
    <property type="entry name" value="Rid family detoxifying hydrolase"/>
    <property type="match status" value="1"/>
</dbReference>
<evidence type="ECO:0000256" key="1">
    <source>
        <dbReference type="ARBA" id="ARBA00010552"/>
    </source>
</evidence>
<dbReference type="GO" id="GO:0019239">
    <property type="term" value="F:deaminase activity"/>
    <property type="evidence" value="ECO:0007669"/>
    <property type="project" value="TreeGrafter"/>
</dbReference>
<dbReference type="Pfam" id="PF01042">
    <property type="entry name" value="Ribonuc_L-PSP"/>
    <property type="match status" value="1"/>
</dbReference>
<dbReference type="EMBL" id="AFVQ02000112">
    <property type="protein sequence ID" value="KLI02271.1"/>
    <property type="molecule type" value="Genomic_DNA"/>
</dbReference>
<dbReference type="STRING" id="1069536.SINU_09030"/>
<name>A0A0U1QN92_9BACL</name>
<dbReference type="InterPro" id="IPR006056">
    <property type="entry name" value="RidA"/>
</dbReference>
<dbReference type="InterPro" id="IPR006175">
    <property type="entry name" value="YjgF/YER057c/UK114"/>
</dbReference>
<dbReference type="CDD" id="cd00448">
    <property type="entry name" value="YjgF_YER057c_UK114_family"/>
    <property type="match status" value="1"/>
</dbReference>
<reference evidence="2 3" key="1">
    <citation type="journal article" date="2011" name="J. Bacteriol.">
        <title>Draft genome sequence of Sporolactobacillus inulinus strain CASD, an efficient D-lactic acid-producing bacterium with high-concentration lactate tolerance capability.</title>
        <authorList>
            <person name="Yu B."/>
            <person name="Su F."/>
            <person name="Wang L."/>
            <person name="Xu K."/>
            <person name="Zhao B."/>
            <person name="Xu P."/>
        </authorList>
    </citation>
    <scope>NUCLEOTIDE SEQUENCE [LARGE SCALE GENOMIC DNA]</scope>
    <source>
        <strain evidence="2 3">CASD</strain>
    </source>
</reference>
<comment type="similarity">
    <text evidence="1">Belongs to the RutC family.</text>
</comment>
<dbReference type="RefSeq" id="WP_010023994.1">
    <property type="nucleotide sequence ID" value="NZ_AFVQ02000112.1"/>
</dbReference>
<dbReference type="OrthoDB" id="9803101at2"/>
<sequence>MKKQIATNHAPKAVGPYSQGVQAGDFLFASGQIPLDPATGMIVEGAIDVQAKRVFENLKAVLNEADLDFSNVVSATVYLADINDFAAVNSVYSDYFTGEVLPARCAVQVAALPKGAQVEVSCVAYRG</sequence>
<gene>
    <name evidence="2" type="ORF">SINU_09030</name>
</gene>
<protein>
    <submittedName>
        <fullName evidence="2">Endoribonuclease L-PSP</fullName>
    </submittedName>
</protein>
<dbReference type="InterPro" id="IPR035959">
    <property type="entry name" value="RutC-like_sf"/>
</dbReference>
<proteinExistence type="inferred from homology"/>
<keyword evidence="3" id="KW-1185">Reference proteome</keyword>
<accession>A0A0U1QN92</accession>
<organism evidence="2 3">
    <name type="scientific">Sporolactobacillus inulinus CASD</name>
    <dbReference type="NCBI Taxonomy" id="1069536"/>
    <lineage>
        <taxon>Bacteria</taxon>
        <taxon>Bacillati</taxon>
        <taxon>Bacillota</taxon>
        <taxon>Bacilli</taxon>
        <taxon>Bacillales</taxon>
        <taxon>Sporolactobacillaceae</taxon>
        <taxon>Sporolactobacillus</taxon>
    </lineage>
</organism>
<dbReference type="PANTHER" id="PTHR11803:SF39">
    <property type="entry name" value="2-IMINOBUTANOATE_2-IMINOPROPANOATE DEAMINASE"/>
    <property type="match status" value="1"/>
</dbReference>
<dbReference type="PANTHER" id="PTHR11803">
    <property type="entry name" value="2-IMINOBUTANOATE/2-IMINOPROPANOATE DEAMINASE RIDA"/>
    <property type="match status" value="1"/>
</dbReference>
<dbReference type="AlphaFoldDB" id="A0A0U1QN92"/>